<feature type="transmembrane region" description="Helical" evidence="11">
    <location>
        <begin position="320"/>
        <end position="344"/>
    </location>
</feature>
<dbReference type="InterPro" id="IPR006036">
    <property type="entry name" value="K_uptake_TrkA"/>
</dbReference>
<evidence type="ECO:0000256" key="9">
    <source>
        <dbReference type="ARBA" id="ARBA00023136"/>
    </source>
</evidence>
<dbReference type="Proteomes" id="UP000693972">
    <property type="component" value="Unassembled WGS sequence"/>
</dbReference>
<feature type="domain" description="RCK N-terminal" evidence="12">
    <location>
        <begin position="425"/>
        <end position="542"/>
    </location>
</feature>
<dbReference type="PANTHER" id="PTHR46157:SF4">
    <property type="entry name" value="K(+) EFFLUX ANTIPORTER 3, CHLOROPLASTIC"/>
    <property type="match status" value="1"/>
</dbReference>
<gene>
    <name evidence="13" type="ORF">KUL25_10225</name>
</gene>
<feature type="transmembrane region" description="Helical" evidence="11">
    <location>
        <begin position="207"/>
        <end position="231"/>
    </location>
</feature>
<reference evidence="13 14" key="1">
    <citation type="submission" date="2021-07" db="EMBL/GenBank/DDBJ databases">
        <title>Karlodiniumbacter phycospheric gen. nov., sp. nov., a phycosphere bacterium isolated from karlodinium veneficum.</title>
        <authorList>
            <person name="Peng Y."/>
            <person name="Jiang L."/>
            <person name="Lee J."/>
        </authorList>
    </citation>
    <scope>NUCLEOTIDE SEQUENCE</scope>
    <source>
        <strain evidence="13 14">N5</strain>
    </source>
</reference>
<feature type="transmembrane region" description="Helical" evidence="11">
    <location>
        <begin position="85"/>
        <end position="107"/>
    </location>
</feature>
<evidence type="ECO:0000256" key="7">
    <source>
        <dbReference type="ARBA" id="ARBA00022989"/>
    </source>
</evidence>
<evidence type="ECO:0000256" key="2">
    <source>
        <dbReference type="ARBA" id="ARBA00022448"/>
    </source>
</evidence>
<dbReference type="InterPro" id="IPR006153">
    <property type="entry name" value="Cation/H_exchanger_TM"/>
</dbReference>
<evidence type="ECO:0000256" key="4">
    <source>
        <dbReference type="ARBA" id="ARBA00022538"/>
    </source>
</evidence>
<evidence type="ECO:0000256" key="10">
    <source>
        <dbReference type="SAM" id="MobiDB-lite"/>
    </source>
</evidence>
<dbReference type="SUPFAM" id="SSF51735">
    <property type="entry name" value="NAD(P)-binding Rossmann-fold domains"/>
    <property type="match status" value="1"/>
</dbReference>
<evidence type="ECO:0000256" key="1">
    <source>
        <dbReference type="ARBA" id="ARBA00004127"/>
    </source>
</evidence>
<dbReference type="PANTHER" id="PTHR46157">
    <property type="entry name" value="K(+) EFFLUX ANTIPORTER 3, CHLOROPLASTIC"/>
    <property type="match status" value="1"/>
</dbReference>
<dbReference type="InterPro" id="IPR003148">
    <property type="entry name" value="RCK_N"/>
</dbReference>
<dbReference type="EMBL" id="CP078073">
    <property type="protein sequence ID" value="QXL89842.1"/>
    <property type="molecule type" value="Genomic_DNA"/>
</dbReference>
<evidence type="ECO:0000256" key="3">
    <source>
        <dbReference type="ARBA" id="ARBA00022449"/>
    </source>
</evidence>
<evidence type="ECO:0000256" key="5">
    <source>
        <dbReference type="ARBA" id="ARBA00022692"/>
    </source>
</evidence>
<evidence type="ECO:0000313" key="14">
    <source>
        <dbReference type="Proteomes" id="UP000693972"/>
    </source>
</evidence>
<dbReference type="GO" id="GO:0005886">
    <property type="term" value="C:plasma membrane"/>
    <property type="evidence" value="ECO:0007669"/>
    <property type="project" value="InterPro"/>
</dbReference>
<dbReference type="EMBL" id="JAIMBW010000001">
    <property type="protein sequence ID" value="MBY4893140.1"/>
    <property type="molecule type" value="Genomic_DNA"/>
</dbReference>
<feature type="region of interest" description="Disordered" evidence="10">
    <location>
        <begin position="625"/>
        <end position="670"/>
    </location>
</feature>
<dbReference type="PROSITE" id="PS51201">
    <property type="entry name" value="RCK_N"/>
    <property type="match status" value="1"/>
</dbReference>
<dbReference type="RefSeq" id="WP_257892859.1">
    <property type="nucleotide sequence ID" value="NZ_JAIMBW010000001.1"/>
</dbReference>
<feature type="transmembrane region" description="Helical" evidence="11">
    <location>
        <begin position="54"/>
        <end position="73"/>
    </location>
</feature>
<evidence type="ECO:0000256" key="8">
    <source>
        <dbReference type="ARBA" id="ARBA00023065"/>
    </source>
</evidence>
<dbReference type="Pfam" id="PF02254">
    <property type="entry name" value="TrkA_N"/>
    <property type="match status" value="1"/>
</dbReference>
<evidence type="ECO:0000259" key="12">
    <source>
        <dbReference type="PROSITE" id="PS51201"/>
    </source>
</evidence>
<evidence type="ECO:0000256" key="6">
    <source>
        <dbReference type="ARBA" id="ARBA00022958"/>
    </source>
</evidence>
<feature type="transmembrane region" description="Helical" evidence="11">
    <location>
        <begin position="146"/>
        <end position="169"/>
    </location>
</feature>
<name>A0A975YHU5_9RHOB</name>
<feature type="transmembrane region" description="Helical" evidence="11">
    <location>
        <begin position="384"/>
        <end position="403"/>
    </location>
</feature>
<dbReference type="FunFam" id="3.40.50.720:FF:000036">
    <property type="entry name" value="Glutathione-regulated potassium-efflux system protein KefB"/>
    <property type="match status" value="1"/>
</dbReference>
<keyword evidence="9 11" id="KW-0472">Membrane</keyword>
<organism evidence="13">
    <name type="scientific">Gymnodinialimonas phycosphaerae</name>
    <dbReference type="NCBI Taxonomy" id="2841589"/>
    <lineage>
        <taxon>Bacteria</taxon>
        <taxon>Pseudomonadati</taxon>
        <taxon>Pseudomonadota</taxon>
        <taxon>Alphaproteobacteria</taxon>
        <taxon>Rhodobacterales</taxon>
        <taxon>Paracoccaceae</taxon>
        <taxon>Gymnodinialimonas</taxon>
    </lineage>
</organism>
<dbReference type="GO" id="GO:0015297">
    <property type="term" value="F:antiporter activity"/>
    <property type="evidence" value="ECO:0007669"/>
    <property type="project" value="UniProtKB-KW"/>
</dbReference>
<keyword evidence="4" id="KW-0633">Potassium transport</keyword>
<accession>A0A975YHU5</accession>
<dbReference type="Gene3D" id="3.40.50.720">
    <property type="entry name" value="NAD(P)-binding Rossmann-like Domain"/>
    <property type="match status" value="1"/>
</dbReference>
<dbReference type="InterPro" id="IPR036291">
    <property type="entry name" value="NAD(P)-bd_dom_sf"/>
</dbReference>
<dbReference type="InterPro" id="IPR038770">
    <property type="entry name" value="Na+/solute_symporter_sf"/>
</dbReference>
<evidence type="ECO:0000256" key="11">
    <source>
        <dbReference type="SAM" id="Phobius"/>
    </source>
</evidence>
<feature type="compositionally biased region" description="Basic and acidic residues" evidence="10">
    <location>
        <begin position="646"/>
        <end position="670"/>
    </location>
</feature>
<dbReference type="GO" id="GO:0012505">
    <property type="term" value="C:endomembrane system"/>
    <property type="evidence" value="ECO:0007669"/>
    <property type="project" value="UniProtKB-SubCell"/>
</dbReference>
<keyword evidence="14" id="KW-1185">Reference proteome</keyword>
<keyword evidence="2" id="KW-0813">Transport</keyword>
<keyword evidence="7 11" id="KW-1133">Transmembrane helix</keyword>
<proteinExistence type="predicted"/>
<dbReference type="Pfam" id="PF00999">
    <property type="entry name" value="Na_H_Exchanger"/>
    <property type="match status" value="1"/>
</dbReference>
<feature type="transmembrane region" description="Helical" evidence="11">
    <location>
        <begin position="295"/>
        <end position="314"/>
    </location>
</feature>
<dbReference type="PRINTS" id="PR00335">
    <property type="entry name" value="KUPTAKETRKA"/>
</dbReference>
<keyword evidence="8" id="KW-0406">Ion transport</keyword>
<feature type="transmembrane region" description="Helical" evidence="11">
    <location>
        <begin position="351"/>
        <end position="372"/>
    </location>
</feature>
<feature type="transmembrane region" description="Helical" evidence="11">
    <location>
        <begin position="30"/>
        <end position="48"/>
    </location>
</feature>
<feature type="transmembrane region" description="Helical" evidence="11">
    <location>
        <begin position="6"/>
        <end position="23"/>
    </location>
</feature>
<dbReference type="GO" id="GO:0015079">
    <property type="term" value="F:potassium ion transmembrane transporter activity"/>
    <property type="evidence" value="ECO:0007669"/>
    <property type="project" value="InterPro"/>
</dbReference>
<dbReference type="Gene3D" id="1.20.1530.20">
    <property type="match status" value="1"/>
</dbReference>
<keyword evidence="6" id="KW-0630">Potassium</keyword>
<feature type="transmembrane region" description="Helical" evidence="11">
    <location>
        <begin position="113"/>
        <end position="134"/>
    </location>
</feature>
<keyword evidence="5 11" id="KW-0812">Transmembrane</keyword>
<comment type="subcellular location">
    <subcellularLocation>
        <location evidence="1">Endomembrane system</location>
        <topology evidence="1">Multi-pass membrane protein</topology>
    </subcellularLocation>
</comment>
<evidence type="ECO:0000313" key="13">
    <source>
        <dbReference type="EMBL" id="QXL89842.1"/>
    </source>
</evidence>
<dbReference type="GO" id="GO:1902600">
    <property type="term" value="P:proton transmembrane transport"/>
    <property type="evidence" value="ECO:0007669"/>
    <property type="project" value="InterPro"/>
</dbReference>
<keyword evidence="3" id="KW-0050">Antiport</keyword>
<protein>
    <submittedName>
        <fullName evidence="13">Cation:proton antiporter</fullName>
    </submittedName>
</protein>
<dbReference type="AlphaFoldDB" id="A0A975YHU5"/>
<sequence>MTDFLLLSFIFLIAGVISVPIASRLGLGSVLGYLIAGIVISPILGWLGVDVISIQHFAEFGVVMMLFLVGLELQPKALWDMRGKLIGLGGGQVVLTALAVMGVTIALGQTWQISLAIGLVFALSSTAIVLQTLGEKGLLKSDGGQGSFSVLLTQDIAVIPMLALLPLLAMPELADMGADLAHSGEDAAHGGDSHGEPMSLVAGLNGWQTALVTLGAVGFVVVGGSLLTGPLFRFIASANLRELFTATALMMVIGIALLMSLVGLSPALGTFLAGVVLANSAYRHELESDIDPFRGLLLGLFFMTVGAGVNFTLLGENLGAVLVLTLGLMALKAVILIALAYVFRIKGADKWLMALSLAQAGEFGFVLLSFTVANNVLPPALSDLLLLVVALSMLLTPALFILYDRVIAPRYAASEAPEADTMPEDAKIIIAGAGRVGGLVDRVLRAAGHETTVIDYSSRKLEVMAKFGAKIYFGDATRPDLLAAAGLGNAKVLIVAIDDRDGITQIVEYAHKTYPDLHIIARACDRDHVYDLWFHGCRDIIRETYDSTLRMGRSAFQALGVEAEAAQAMVDAFNAHDRKAMIEVASVHKVGVAPHENPDYVAKVAEMRDDMQTALRADMDAIRDGRPSGAQVAGRTSGAQVAGRKKGADMADRTEGVEMESDARPKPDVR</sequence>